<proteinExistence type="predicted"/>
<gene>
    <name evidence="2" type="ORF">ASZ90_007269</name>
</gene>
<comment type="caution">
    <text evidence="2">The sequence shown here is derived from an EMBL/GenBank/DDBJ whole genome shotgun (WGS) entry which is preliminary data.</text>
</comment>
<evidence type="ECO:0000313" key="2">
    <source>
        <dbReference type="EMBL" id="KUG22926.1"/>
    </source>
</evidence>
<keyword evidence="1" id="KW-0472">Membrane</keyword>
<evidence type="ECO:0000256" key="1">
    <source>
        <dbReference type="SAM" id="Phobius"/>
    </source>
</evidence>
<sequence length="51" mass="6411">MMKKIKTYIEEKAWEEKVIRQDREMRRWCFVFLAAVMTYFILEVICRVCKF</sequence>
<reference evidence="2" key="1">
    <citation type="journal article" date="2015" name="Proc. Natl. Acad. Sci. U.S.A.">
        <title>Networks of energetic and metabolic interactions define dynamics in microbial communities.</title>
        <authorList>
            <person name="Embree M."/>
            <person name="Liu J.K."/>
            <person name="Al-Bassam M.M."/>
            <person name="Zengler K."/>
        </authorList>
    </citation>
    <scope>NUCLEOTIDE SEQUENCE</scope>
</reference>
<dbReference type="AlphaFoldDB" id="A0A0W8FQM0"/>
<keyword evidence="1" id="KW-1133">Transmembrane helix</keyword>
<protein>
    <submittedName>
        <fullName evidence="2">Uncharacterized protein</fullName>
    </submittedName>
</protein>
<dbReference type="EMBL" id="LNQE01000931">
    <property type="protein sequence ID" value="KUG22926.1"/>
    <property type="molecule type" value="Genomic_DNA"/>
</dbReference>
<accession>A0A0W8FQM0</accession>
<organism evidence="2">
    <name type="scientific">hydrocarbon metagenome</name>
    <dbReference type="NCBI Taxonomy" id="938273"/>
    <lineage>
        <taxon>unclassified sequences</taxon>
        <taxon>metagenomes</taxon>
        <taxon>ecological metagenomes</taxon>
    </lineage>
</organism>
<keyword evidence="1" id="KW-0812">Transmembrane</keyword>
<feature type="transmembrane region" description="Helical" evidence="1">
    <location>
        <begin position="28"/>
        <end position="45"/>
    </location>
</feature>
<name>A0A0W8FQM0_9ZZZZ</name>